<evidence type="ECO:0000313" key="1">
    <source>
        <dbReference type="EMBL" id="VBB46239.1"/>
    </source>
</evidence>
<reference evidence="1" key="1">
    <citation type="submission" date="2018-07" db="EMBL/GenBank/DDBJ databases">
        <authorList>
            <consortium name="Genoscope - CEA"/>
            <person name="William W."/>
        </authorList>
    </citation>
    <scope>NUCLEOTIDE SEQUENCE</scope>
    <source>
        <strain evidence="1">IK1</strain>
    </source>
</reference>
<sequence length="63" mass="7022">MGRSGDVCLPAEQRPAASFQPNIEQMMEKQSICTRSGLIPPLLKLCTGISGLQWCWRFRPSPC</sequence>
<dbReference type="EMBL" id="UPXX01000031">
    <property type="protein sequence ID" value="VBB46239.1"/>
    <property type="molecule type" value="Genomic_DNA"/>
</dbReference>
<proteinExistence type="predicted"/>
<protein>
    <submittedName>
        <fullName evidence="1">Uncharacterized protein</fullName>
    </submittedName>
</protein>
<gene>
    <name evidence="1" type="ORF">TRIP_B40157</name>
</gene>
<accession>A0A653ADV0</accession>
<organism evidence="1">
    <name type="scientific">Uncultured Desulfatiglans sp</name>
    <dbReference type="NCBI Taxonomy" id="1748965"/>
    <lineage>
        <taxon>Bacteria</taxon>
        <taxon>Pseudomonadati</taxon>
        <taxon>Thermodesulfobacteriota</taxon>
        <taxon>Desulfobacteria</taxon>
        <taxon>Desulfatiglandales</taxon>
        <taxon>Desulfatiglandaceae</taxon>
        <taxon>Desulfatiglans</taxon>
        <taxon>environmental samples</taxon>
    </lineage>
</organism>
<dbReference type="AlphaFoldDB" id="A0A653ADV0"/>
<name>A0A653ADV0_UNCDX</name>